<feature type="non-terminal residue" evidence="1">
    <location>
        <position position="56"/>
    </location>
</feature>
<dbReference type="EMBL" id="UINC01220724">
    <property type="protein sequence ID" value="SVE48758.1"/>
    <property type="molecule type" value="Genomic_DNA"/>
</dbReference>
<name>A0A383DY34_9ZZZZ</name>
<accession>A0A383DY34</accession>
<reference evidence="1" key="1">
    <citation type="submission" date="2018-05" db="EMBL/GenBank/DDBJ databases">
        <authorList>
            <person name="Lanie J.A."/>
            <person name="Ng W.-L."/>
            <person name="Kazmierczak K.M."/>
            <person name="Andrzejewski T.M."/>
            <person name="Davidsen T.M."/>
            <person name="Wayne K.J."/>
            <person name="Tettelin H."/>
            <person name="Glass J.I."/>
            <person name="Rusch D."/>
            <person name="Podicherti R."/>
            <person name="Tsui H.-C.T."/>
            <person name="Winkler M.E."/>
        </authorList>
    </citation>
    <scope>NUCLEOTIDE SEQUENCE</scope>
</reference>
<evidence type="ECO:0000313" key="1">
    <source>
        <dbReference type="EMBL" id="SVE48758.1"/>
    </source>
</evidence>
<gene>
    <name evidence="1" type="ORF">METZ01_LOCUS501612</name>
</gene>
<organism evidence="1">
    <name type="scientific">marine metagenome</name>
    <dbReference type="NCBI Taxonomy" id="408172"/>
    <lineage>
        <taxon>unclassified sequences</taxon>
        <taxon>metagenomes</taxon>
        <taxon>ecological metagenomes</taxon>
    </lineage>
</organism>
<dbReference type="AlphaFoldDB" id="A0A383DY34"/>
<sequence>MCSNLARRRWRTTLCCIHHVAIRDTSPEGVEVSLATFVGIGILGPINIVEGRTHDH</sequence>
<proteinExistence type="predicted"/>
<protein>
    <submittedName>
        <fullName evidence="1">Uncharacterized protein</fullName>
    </submittedName>
</protein>